<keyword evidence="9" id="KW-0175">Coiled coil</keyword>
<sequence length="819" mass="92831">MTEEKKEDVIYVEDPQQSDNEDEPEDHLNSREQAMVNARSKILEVSLKLNHIQTSHVDAAVRVYMLAHQKGFTKGKKLLSIAIICLYHICRKERTGHLLIDFADALSLNPFHLAQRYIKMSRILNNKLPFIDPSFYIQKYAIRLGMDSSVALHALRTVGNMNRKWVSVDKRPTGLCIGALVLAGKEYGIHKSTKEVHEVVEHCNNDLITGEKSKTPATPAPPPIEEPAFNLEPPDGELLDVDDEEVEDMFNDASESDNKVAKWTAENQDYLDKMARRVTIKTKKKIEVQHCESAASATAVVLKKKISKGGVNRDVFSCHPTHLTVYHTRIGFAIATICVGTDWSSSSYSKGRISNRDHELLFKAMITSTEGPPALTRFCRNRQHLHAEGSNAFSESKEDAIDRDLECPVCSEPCVDPVEYSQCDGISCRVCQQSPCPRCTDEKCQPKARVHRKVLAQLNGFTILNSKMSDIHLMKLPDCPRGCGEKVAPNVREAHQTRCNMVLVECTGKDVLCSWMGTRGQREEHEGECAHVKIRSPIEHLLKSIHTLESRAEAAEQKIAQLFIQMEQNRRDGLEERKVEPVRVMEERESREYFYSRPKSSQQMRNTNQYSQINSENKTFNGGSPPSLDQRQEHFQLLFCFNGELQVGQKPNSMDMPIRFLDRRAQSPARKIVVKKVSRPIAVKKVTKDRSLKINGRPGDLECPICSEPCGDPIEYTLCDGLSCRVCQRNPCPRCNEKKCTPKEPVHRKILAQLNGLRIKCRTKSHGQLSRRLPQILLGSNVWNALTKQSEEQMKLRHKMRVSILELRLKTAESAPDSE</sequence>
<dbReference type="InterPro" id="IPR013083">
    <property type="entry name" value="Znf_RING/FYVE/PHD"/>
</dbReference>
<feature type="region of interest" description="Disordered" evidence="10">
    <location>
        <begin position="1"/>
        <end position="29"/>
    </location>
</feature>
<name>A0A2P6NML4_9EUKA</name>
<dbReference type="PANTHER" id="PTHR11618:SF4">
    <property type="entry name" value="TRANSCRIPTION FACTOR IIIB 90 KDA SUBUNIT"/>
    <property type="match status" value="1"/>
</dbReference>
<keyword evidence="6" id="KW-0805">Transcription regulation</keyword>
<keyword evidence="8" id="KW-0539">Nucleus</keyword>
<dbReference type="SUPFAM" id="SSF49599">
    <property type="entry name" value="TRAF domain-like"/>
    <property type="match status" value="1"/>
</dbReference>
<dbReference type="InterPro" id="IPR013150">
    <property type="entry name" value="TFIIB_cyclin"/>
</dbReference>
<dbReference type="GO" id="GO:0070897">
    <property type="term" value="P:transcription preinitiation complex assembly"/>
    <property type="evidence" value="ECO:0007669"/>
    <property type="project" value="InterPro"/>
</dbReference>
<reference evidence="12 13" key="1">
    <citation type="journal article" date="2018" name="Genome Biol. Evol.">
        <title>Multiple Roots of Fruiting Body Formation in Amoebozoa.</title>
        <authorList>
            <person name="Hillmann F."/>
            <person name="Forbes G."/>
            <person name="Novohradska S."/>
            <person name="Ferling I."/>
            <person name="Riege K."/>
            <person name="Groth M."/>
            <person name="Westermann M."/>
            <person name="Marz M."/>
            <person name="Spaller T."/>
            <person name="Winckler T."/>
            <person name="Schaap P."/>
            <person name="Glockner G."/>
        </authorList>
    </citation>
    <scope>NUCLEOTIDE SEQUENCE [LARGE SCALE GENOMIC DNA]</scope>
    <source>
        <strain evidence="12 13">Jena</strain>
    </source>
</reference>
<gene>
    <name evidence="12" type="ORF">PROFUN_07140</name>
</gene>
<dbReference type="AlphaFoldDB" id="A0A2P6NML4"/>
<dbReference type="GO" id="GO:0017025">
    <property type="term" value="F:TBP-class protein binding"/>
    <property type="evidence" value="ECO:0007669"/>
    <property type="project" value="InterPro"/>
</dbReference>
<dbReference type="Gene3D" id="3.30.40.10">
    <property type="entry name" value="Zinc/RING finger domain, C3HC4 (zinc finger)"/>
    <property type="match status" value="1"/>
</dbReference>
<evidence type="ECO:0000256" key="5">
    <source>
        <dbReference type="ARBA" id="ARBA00022833"/>
    </source>
</evidence>
<comment type="similarity">
    <text evidence="2">Belongs to the TFIIB family.</text>
</comment>
<evidence type="ECO:0000256" key="7">
    <source>
        <dbReference type="ARBA" id="ARBA00023163"/>
    </source>
</evidence>
<dbReference type="InParanoid" id="A0A2P6NML4"/>
<dbReference type="InterPro" id="IPR000812">
    <property type="entry name" value="TFIIB"/>
</dbReference>
<evidence type="ECO:0000256" key="2">
    <source>
        <dbReference type="ARBA" id="ARBA00010857"/>
    </source>
</evidence>
<dbReference type="GO" id="GO:0001006">
    <property type="term" value="F:RNA polymerase III type 3 promoter sequence-specific DNA binding"/>
    <property type="evidence" value="ECO:0007669"/>
    <property type="project" value="TreeGrafter"/>
</dbReference>
<evidence type="ECO:0000256" key="8">
    <source>
        <dbReference type="ARBA" id="ARBA00023242"/>
    </source>
</evidence>
<dbReference type="OrthoDB" id="20668at2759"/>
<dbReference type="GO" id="GO:0097550">
    <property type="term" value="C:transcription preinitiation complex"/>
    <property type="evidence" value="ECO:0007669"/>
    <property type="project" value="TreeGrafter"/>
</dbReference>
<evidence type="ECO:0000259" key="11">
    <source>
        <dbReference type="Pfam" id="PF00382"/>
    </source>
</evidence>
<feature type="domain" description="Transcription factor TFIIB cyclin-like" evidence="11">
    <location>
        <begin position="32"/>
        <end position="121"/>
    </location>
</feature>
<dbReference type="Proteomes" id="UP000241769">
    <property type="component" value="Unassembled WGS sequence"/>
</dbReference>
<dbReference type="Gene3D" id="1.10.472.10">
    <property type="entry name" value="Cyclin-like"/>
    <property type="match status" value="2"/>
</dbReference>
<evidence type="ECO:0000256" key="9">
    <source>
        <dbReference type="SAM" id="Coils"/>
    </source>
</evidence>
<feature type="coiled-coil region" evidence="9">
    <location>
        <begin position="538"/>
        <end position="572"/>
    </location>
</feature>
<dbReference type="EMBL" id="MDYQ01000049">
    <property type="protein sequence ID" value="PRP85193.1"/>
    <property type="molecule type" value="Genomic_DNA"/>
</dbReference>
<evidence type="ECO:0000256" key="3">
    <source>
        <dbReference type="ARBA" id="ARBA00022723"/>
    </source>
</evidence>
<dbReference type="GO" id="GO:0000995">
    <property type="term" value="F:RNA polymerase III general transcription initiation factor activity"/>
    <property type="evidence" value="ECO:0007669"/>
    <property type="project" value="TreeGrafter"/>
</dbReference>
<dbReference type="GO" id="GO:0000126">
    <property type="term" value="C:transcription factor TFIIIB complex"/>
    <property type="evidence" value="ECO:0007669"/>
    <property type="project" value="TreeGrafter"/>
</dbReference>
<evidence type="ECO:0000313" key="13">
    <source>
        <dbReference type="Proteomes" id="UP000241769"/>
    </source>
</evidence>
<evidence type="ECO:0000256" key="1">
    <source>
        <dbReference type="ARBA" id="ARBA00004123"/>
    </source>
</evidence>
<dbReference type="SUPFAM" id="SSF47954">
    <property type="entry name" value="Cyclin-like"/>
    <property type="match status" value="2"/>
</dbReference>
<evidence type="ECO:0000256" key="10">
    <source>
        <dbReference type="SAM" id="MobiDB-lite"/>
    </source>
</evidence>
<proteinExistence type="inferred from homology"/>
<dbReference type="GO" id="GO:0008270">
    <property type="term" value="F:zinc ion binding"/>
    <property type="evidence" value="ECO:0007669"/>
    <property type="project" value="UniProtKB-KW"/>
</dbReference>
<keyword evidence="7" id="KW-0804">Transcription</keyword>
<evidence type="ECO:0000256" key="6">
    <source>
        <dbReference type="ARBA" id="ARBA00023015"/>
    </source>
</evidence>
<keyword evidence="5" id="KW-0862">Zinc</keyword>
<keyword evidence="13" id="KW-1185">Reference proteome</keyword>
<keyword evidence="3" id="KW-0479">Metal-binding</keyword>
<evidence type="ECO:0000313" key="12">
    <source>
        <dbReference type="EMBL" id="PRP85193.1"/>
    </source>
</evidence>
<protein>
    <submittedName>
        <fullName evidence="12">TATA box-binding protein-associated factor, RNA polymerase III, subunit 2</fullName>
    </submittedName>
</protein>
<dbReference type="Pfam" id="PF00382">
    <property type="entry name" value="TFIIB"/>
    <property type="match status" value="1"/>
</dbReference>
<dbReference type="PANTHER" id="PTHR11618">
    <property type="entry name" value="TRANSCRIPTION INITIATION FACTOR IIB-RELATED"/>
    <property type="match status" value="1"/>
</dbReference>
<dbReference type="STRING" id="1890364.A0A2P6NML4"/>
<comment type="subcellular location">
    <subcellularLocation>
        <location evidence="1">Nucleus</location>
    </subcellularLocation>
</comment>
<organism evidence="12 13">
    <name type="scientific">Planoprotostelium fungivorum</name>
    <dbReference type="NCBI Taxonomy" id="1890364"/>
    <lineage>
        <taxon>Eukaryota</taxon>
        <taxon>Amoebozoa</taxon>
        <taxon>Evosea</taxon>
        <taxon>Variosea</taxon>
        <taxon>Cavosteliida</taxon>
        <taxon>Cavosteliaceae</taxon>
        <taxon>Planoprotostelium</taxon>
    </lineage>
</organism>
<evidence type="ECO:0000256" key="4">
    <source>
        <dbReference type="ARBA" id="ARBA00022771"/>
    </source>
</evidence>
<comment type="caution">
    <text evidence="12">The sequence shown here is derived from an EMBL/GenBank/DDBJ whole genome shotgun (WGS) entry which is preliminary data.</text>
</comment>
<dbReference type="Gene3D" id="1.20.5.650">
    <property type="entry name" value="Single helix bin"/>
    <property type="match status" value="1"/>
</dbReference>
<dbReference type="GO" id="GO:0005634">
    <property type="term" value="C:nucleus"/>
    <property type="evidence" value="ECO:0007669"/>
    <property type="project" value="UniProtKB-SubCell"/>
</dbReference>
<dbReference type="InterPro" id="IPR036915">
    <property type="entry name" value="Cyclin-like_sf"/>
</dbReference>
<accession>A0A2P6NML4</accession>
<keyword evidence="4" id="KW-0863">Zinc-finger</keyword>